<dbReference type="Proteomes" id="UP000297890">
    <property type="component" value="Unassembled WGS sequence"/>
</dbReference>
<dbReference type="PANTHER" id="PTHR46922">
    <property type="entry name" value="DHHA1 DOMAIN PROTEIN"/>
    <property type="match status" value="1"/>
</dbReference>
<dbReference type="OrthoDB" id="10630at2"/>
<evidence type="ECO:0000313" key="2">
    <source>
        <dbReference type="Proteomes" id="UP000297890"/>
    </source>
</evidence>
<protein>
    <submittedName>
        <fullName evidence="1">Phosphohydrolase</fullName>
    </submittedName>
</protein>
<dbReference type="AlphaFoldDB" id="A0A4Z0F868"/>
<keyword evidence="2" id="KW-1185">Reference proteome</keyword>
<dbReference type="SUPFAM" id="SSF64182">
    <property type="entry name" value="DHH phosphoesterases"/>
    <property type="match status" value="1"/>
</dbReference>
<comment type="caution">
    <text evidence="1">The sequence shown here is derived from an EMBL/GenBank/DDBJ whole genome shotgun (WGS) entry which is preliminary data.</text>
</comment>
<organism evidence="1 2">
    <name type="scientific">Candidatus Macondimonas diazotrophica</name>
    <dbReference type="NCBI Taxonomy" id="2305248"/>
    <lineage>
        <taxon>Bacteria</taxon>
        <taxon>Pseudomonadati</taxon>
        <taxon>Pseudomonadota</taxon>
        <taxon>Gammaproteobacteria</taxon>
        <taxon>Chromatiales</taxon>
        <taxon>Ectothiorhodospiraceae</taxon>
        <taxon>Candidatus Macondimonas</taxon>
    </lineage>
</organism>
<evidence type="ECO:0000313" key="1">
    <source>
        <dbReference type="EMBL" id="TFZ81459.1"/>
    </source>
</evidence>
<gene>
    <name evidence="1" type="ORF">E4680_12325</name>
</gene>
<accession>A0A4Z0F868</accession>
<keyword evidence="1" id="KW-0378">Hydrolase</keyword>
<reference evidence="1 2" key="1">
    <citation type="journal article" date="2019" name="ISME J.">
        <title>Candidatus Macondimonas diazotrophica, a novel gammaproteobacterial genus dominating crude-oil-contaminated coastal sediments.</title>
        <authorList>
            <person name="Karthikeyan S."/>
            <person name="Konstantinidis K."/>
        </authorList>
    </citation>
    <scope>NUCLEOTIDE SEQUENCE [LARGE SCALE GENOMIC DNA]</scope>
    <source>
        <strain evidence="1 2">KTK01</strain>
    </source>
</reference>
<name>A0A4Z0F868_9GAMM</name>
<proteinExistence type="predicted"/>
<dbReference type="Gene3D" id="3.10.310.30">
    <property type="match status" value="1"/>
</dbReference>
<dbReference type="RefSeq" id="WP_135282720.1">
    <property type="nucleotide sequence ID" value="NZ_SRIO01000022.1"/>
</dbReference>
<dbReference type="InterPro" id="IPR038763">
    <property type="entry name" value="DHH_sf"/>
</dbReference>
<dbReference type="GO" id="GO:0016787">
    <property type="term" value="F:hydrolase activity"/>
    <property type="evidence" value="ECO:0007669"/>
    <property type="project" value="UniProtKB-KW"/>
</dbReference>
<dbReference type="EMBL" id="SRIO01000022">
    <property type="protein sequence ID" value="TFZ81459.1"/>
    <property type="molecule type" value="Genomic_DNA"/>
</dbReference>
<sequence>MKKLCIYHGNCADGFGAATVIRIALGSHNVDFHAGVYQEPPPDVTDREVILVDFSYKRDVIIEMAAKAKSILIIDHHKSAEADLVDLPYNVTTYFDMTKSGAVMAWEYFHPSEETPQLLLHIQDRDLWEFKLEGTREIQACVFSHPYEFEIWEQLLCADPQKLREDGKAIERKHFKDIKEFIAAAAYTDTIAGHEVPVLNAPYFWSSDAGHIMGEGKPFAACYWDTPGGRVFSLRSANDGLDVSEIAAKFGGGGHKHASGFRLAFDDLHKLADAL</sequence>
<dbReference type="PANTHER" id="PTHR46922:SF4">
    <property type="entry name" value="DHHA1 DOMAIN PROTEIN"/>
    <property type="match status" value="1"/>
</dbReference>